<dbReference type="RefSeq" id="XP_064765531.1">
    <property type="nucleotide sequence ID" value="XM_064915015.1"/>
</dbReference>
<proteinExistence type="predicted"/>
<dbReference type="Proteomes" id="UP001498771">
    <property type="component" value="Unassembled WGS sequence"/>
</dbReference>
<dbReference type="GeneID" id="90040527"/>
<keyword evidence="3" id="KW-1185">Reference proteome</keyword>
<feature type="compositionally biased region" description="Basic residues" evidence="1">
    <location>
        <begin position="755"/>
        <end position="767"/>
    </location>
</feature>
<feature type="compositionally biased region" description="Basic residues" evidence="1">
    <location>
        <begin position="576"/>
        <end position="586"/>
    </location>
</feature>
<organism evidence="2 3">
    <name type="scientific">Myxozyma melibiosi</name>
    <dbReference type="NCBI Taxonomy" id="54550"/>
    <lineage>
        <taxon>Eukaryota</taxon>
        <taxon>Fungi</taxon>
        <taxon>Dikarya</taxon>
        <taxon>Ascomycota</taxon>
        <taxon>Saccharomycotina</taxon>
        <taxon>Lipomycetes</taxon>
        <taxon>Lipomycetales</taxon>
        <taxon>Lipomycetaceae</taxon>
        <taxon>Myxozyma</taxon>
    </lineage>
</organism>
<feature type="compositionally biased region" description="Basic residues" evidence="1">
    <location>
        <begin position="1084"/>
        <end position="1099"/>
    </location>
</feature>
<protein>
    <submittedName>
        <fullName evidence="2">Uncharacterized protein</fullName>
    </submittedName>
</protein>
<accession>A0ABR1F034</accession>
<feature type="region of interest" description="Disordered" evidence="1">
    <location>
        <begin position="360"/>
        <end position="386"/>
    </location>
</feature>
<feature type="compositionally biased region" description="Polar residues" evidence="1">
    <location>
        <begin position="693"/>
        <end position="717"/>
    </location>
</feature>
<sequence length="1099" mass="123472">MPAVRTMLMLRARYKPPLYSASALSRPQYSPPSLRSVKDGQSGSAVAFYARAPRKPGVRKYLPYNPRNKRKYVPKKGMFIQPLLTIDKPPSYTYHLLPSRYYKPAQYKGPNPDAVDSVPNFGLSPQILEAMSGKGWRAQKLDFYSRNIRWKYINDLKKKVVVHDPGSGSKYLDTEELQETIPDHQPEYLRRRKRSVFLRELPSDYDAFSAIPHPKDQPPGYGVNEYDLGLLVYFNPHTVTLTPKHSRLPRDPPPRTPGFPVRRVNFFRLLGPQAVYYGLEGTRFTYPEEEMERNIRRMNAVLQLTPGARTTPHPHSRGGKILKEESKLPEPNPNNFVSISRNEFKHVMIVHHRLKRLDRAARKAQAKAESGDSDEDGPGRKVSKWLGNEDKAVTPLYLKMAPKLNLDIPPSIKSKLDENAEKEETIKAEQDAKKATLPLLHRSNPFVFSLTVPIRETPPPEELIKAVAEDGGSAVTFPASTPNKKPMSLDDLFTLGAEQAAKAPRGPRTMLDTGLVGRQYEEFLAQAEATVLVPPRDLTIGKVRRNALPSGKVADTEPEPEFELIPNSKQSEPTNRRSRRAKRREQLKHSASAGSSSTKEQSAPTNRQSASSNKQPASTDKQSVPINKQHQNRQPRPTNQLAADGTTKHGDRSKNFLGILLPDSKKPRPFTNALLSTFLEPDEPSTPQKRRFSSTAARTAYNSGLTERQRPTLSSAGSGLGVGKRSYSTGSVEPLPAPDLDIESLLTDTVIEIKPKKKPRPRKKKERRNWDTSVAQGSVPGFAEAPNELKRWKMKALKLQPGYIKTRPKRRRDFRKWGYFYVYYKPQATSFLDSFFDPRGPRRVVRIPPPPSTMLQNLVGERLPAGDTKQRASDRFNASDLRTLPERKQVSPGFSALGSSAKDVEQPWSDSSALGSHSKYAGKRSSVSEYSKKPGGDEFVDEYIDGFVQTLKPTERVGKVQVFPYDPDKVRPPYSIPPPVEEKYTTAKQIPGFYPVPGFGGGFDRKKHRRVLSTYRVFYQARPKVPAGSPGYLPFRDLMVDPAKPPIPVKPAFIEGAYRSEKEVRSVFGEKGVRAMHKANPFKPKQHRKARGKKSASAG</sequence>
<feature type="region of interest" description="Disordered" evidence="1">
    <location>
        <begin position="1075"/>
        <end position="1099"/>
    </location>
</feature>
<feature type="compositionally biased region" description="Polar residues" evidence="1">
    <location>
        <begin position="592"/>
        <end position="641"/>
    </location>
</feature>
<feature type="region of interest" description="Disordered" evidence="1">
    <location>
        <begin position="882"/>
        <end position="932"/>
    </location>
</feature>
<name>A0ABR1F034_9ASCO</name>
<evidence type="ECO:0000313" key="2">
    <source>
        <dbReference type="EMBL" id="KAK7202498.1"/>
    </source>
</evidence>
<gene>
    <name evidence="2" type="ORF">BZA70DRAFT_313216</name>
</gene>
<feature type="region of interest" description="Disordered" evidence="1">
    <location>
        <begin position="754"/>
        <end position="773"/>
    </location>
</feature>
<reference evidence="2 3" key="1">
    <citation type="submission" date="2024-03" db="EMBL/GenBank/DDBJ databases">
        <title>Genome-scale model development and genomic sequencing of the oleaginous clade Lipomyces.</title>
        <authorList>
            <consortium name="Lawrence Berkeley National Laboratory"/>
            <person name="Czajka J.J."/>
            <person name="Han Y."/>
            <person name="Kim J."/>
            <person name="Mondo S.J."/>
            <person name="Hofstad B.A."/>
            <person name="Robles A."/>
            <person name="Haridas S."/>
            <person name="Riley R."/>
            <person name="LaButti K."/>
            <person name="Pangilinan J."/>
            <person name="Andreopoulos W."/>
            <person name="Lipzen A."/>
            <person name="Yan J."/>
            <person name="Wang M."/>
            <person name="Ng V."/>
            <person name="Grigoriev I.V."/>
            <person name="Spatafora J.W."/>
            <person name="Magnuson J.K."/>
            <person name="Baker S.E."/>
            <person name="Pomraning K.R."/>
        </authorList>
    </citation>
    <scope>NUCLEOTIDE SEQUENCE [LARGE SCALE GENOMIC DNA]</scope>
    <source>
        <strain evidence="2 3">Phaff 52-87</strain>
    </source>
</reference>
<evidence type="ECO:0000313" key="3">
    <source>
        <dbReference type="Proteomes" id="UP001498771"/>
    </source>
</evidence>
<feature type="region of interest" description="Disordered" evidence="1">
    <location>
        <begin position="550"/>
        <end position="735"/>
    </location>
</feature>
<evidence type="ECO:0000256" key="1">
    <source>
        <dbReference type="SAM" id="MobiDB-lite"/>
    </source>
</evidence>
<comment type="caution">
    <text evidence="2">The sequence shown here is derived from an EMBL/GenBank/DDBJ whole genome shotgun (WGS) entry which is preliminary data.</text>
</comment>
<dbReference type="EMBL" id="JBBJBU010000017">
    <property type="protein sequence ID" value="KAK7202498.1"/>
    <property type="molecule type" value="Genomic_DNA"/>
</dbReference>